<accession>A0ABZ0VE38</accession>
<gene>
    <name evidence="10" type="ORF">T9R20_08010</name>
</gene>
<dbReference type="RefSeq" id="WP_322411991.1">
    <property type="nucleotide sequence ID" value="NZ_CP139779.1"/>
</dbReference>
<evidence type="ECO:0000256" key="8">
    <source>
        <dbReference type="ARBA" id="ARBA00023239"/>
    </source>
</evidence>
<reference evidence="10 11" key="1">
    <citation type="submission" date="2023-06" db="EMBL/GenBank/DDBJ databases">
        <title>Rock-solubilizing bacteria, Microbacterium invictum, promotes re-establishment of vegetation in rocky wasteland by accelerating rock bio-weathering and reshaping soil bacterial community.</title>
        <authorList>
            <person name="Liu C."/>
        </authorList>
    </citation>
    <scope>NUCLEOTIDE SEQUENCE [LARGE SCALE GENOMIC DNA]</scope>
    <source>
        <strain evidence="10 11">X-18</strain>
    </source>
</reference>
<evidence type="ECO:0000256" key="5">
    <source>
        <dbReference type="ARBA" id="ARBA00020164"/>
    </source>
</evidence>
<dbReference type="SUPFAM" id="SSF117856">
    <property type="entry name" value="AF0104/ALDC/Ptd012-like"/>
    <property type="match status" value="1"/>
</dbReference>
<dbReference type="CDD" id="cd17299">
    <property type="entry name" value="acetolactate_decarboxylase"/>
    <property type="match status" value="1"/>
</dbReference>
<proteinExistence type="inferred from homology"/>
<evidence type="ECO:0000313" key="10">
    <source>
        <dbReference type="EMBL" id="WQB71878.1"/>
    </source>
</evidence>
<evidence type="ECO:0000313" key="11">
    <source>
        <dbReference type="Proteomes" id="UP001324533"/>
    </source>
</evidence>
<dbReference type="Proteomes" id="UP001324533">
    <property type="component" value="Chromosome"/>
</dbReference>
<dbReference type="Pfam" id="PF03306">
    <property type="entry name" value="AAL_decarboxy"/>
    <property type="match status" value="1"/>
</dbReference>
<evidence type="ECO:0000256" key="2">
    <source>
        <dbReference type="ARBA" id="ARBA00005170"/>
    </source>
</evidence>
<dbReference type="Gene3D" id="3.30.1330.80">
    <property type="entry name" value="Hypothetical protein, similar to alpha- acetolactate decarboxylase, domain 2"/>
    <property type="match status" value="2"/>
</dbReference>
<evidence type="ECO:0000256" key="3">
    <source>
        <dbReference type="ARBA" id="ARBA00007106"/>
    </source>
</evidence>
<dbReference type="PIRSF" id="PIRSF001332">
    <property type="entry name" value="Acetolac_decarb"/>
    <property type="match status" value="1"/>
</dbReference>
<keyword evidence="6 9" id="KW-0210">Decarboxylase</keyword>
<evidence type="ECO:0000256" key="9">
    <source>
        <dbReference type="PIRNR" id="PIRNR001332"/>
    </source>
</evidence>
<keyword evidence="8 9" id="KW-0456">Lyase</keyword>
<evidence type="ECO:0000256" key="4">
    <source>
        <dbReference type="ARBA" id="ARBA00013204"/>
    </source>
</evidence>
<keyword evidence="11" id="KW-1185">Reference proteome</keyword>
<name>A0ABZ0VE38_9MICO</name>
<dbReference type="EMBL" id="CP139779">
    <property type="protein sequence ID" value="WQB71878.1"/>
    <property type="molecule type" value="Genomic_DNA"/>
</dbReference>
<sequence length="250" mass="26377">MTAPARVSAGAVTQYAVLDALLAGAYASGMPVDEALRHGDFGIGCCDRLGSEVVILEGRAFACTVDAPPHEMTGTDILPFADLCLEPPVPAVPTGPVDLPGLTALVENATVSRNLFHSVRVDGYFRAVRVRATRREHFPLRPLAEVASEQVESVLTDLEGTLVGFWAPAIYQGIAVAGLHLHFLAADRSAGGHVLDLTVDRGALAVGAFARFTLVLPTDPGFLASELTHDDDHRIVAVEGGAARPPDDQR</sequence>
<dbReference type="PANTHER" id="PTHR35524:SF1">
    <property type="entry name" value="ALPHA-ACETOLACTATE DECARBOXYLASE"/>
    <property type="match status" value="1"/>
</dbReference>
<dbReference type="EC" id="4.1.1.5" evidence="4 9"/>
<comment type="similarity">
    <text evidence="3 9">Belongs to the alpha-acetolactate decarboxylase family.</text>
</comment>
<comment type="catalytic activity">
    <reaction evidence="1 9">
        <text>(2S)-2-acetolactate + H(+) = (R)-acetoin + CO2</text>
        <dbReference type="Rhea" id="RHEA:21580"/>
        <dbReference type="ChEBI" id="CHEBI:15378"/>
        <dbReference type="ChEBI" id="CHEBI:15686"/>
        <dbReference type="ChEBI" id="CHEBI:16526"/>
        <dbReference type="ChEBI" id="CHEBI:58476"/>
        <dbReference type="EC" id="4.1.1.5"/>
    </reaction>
</comment>
<evidence type="ECO:0000256" key="7">
    <source>
        <dbReference type="ARBA" id="ARBA00023061"/>
    </source>
</evidence>
<organism evidence="10 11">
    <name type="scientific">Microbacterium invictum</name>
    <dbReference type="NCBI Taxonomy" id="515415"/>
    <lineage>
        <taxon>Bacteria</taxon>
        <taxon>Bacillati</taxon>
        <taxon>Actinomycetota</taxon>
        <taxon>Actinomycetes</taxon>
        <taxon>Micrococcales</taxon>
        <taxon>Microbacteriaceae</taxon>
        <taxon>Microbacterium</taxon>
    </lineage>
</organism>
<protein>
    <recommendedName>
        <fullName evidence="5 9">Alpha-acetolactate decarboxylase</fullName>
        <ecNumber evidence="4 9">4.1.1.5</ecNumber>
    </recommendedName>
</protein>
<dbReference type="InterPro" id="IPR005128">
    <property type="entry name" value="Acetolactate_a_deCO2ase"/>
</dbReference>
<keyword evidence="7 9" id="KW-0005">Acetoin biosynthesis</keyword>
<comment type="pathway">
    <text evidence="2 9">Polyol metabolism; (R,R)-butane-2,3-diol biosynthesis; (R,R)-butane-2,3-diol from pyruvate: step 2/3.</text>
</comment>
<evidence type="ECO:0000256" key="6">
    <source>
        <dbReference type="ARBA" id="ARBA00022793"/>
    </source>
</evidence>
<evidence type="ECO:0000256" key="1">
    <source>
        <dbReference type="ARBA" id="ARBA00001784"/>
    </source>
</evidence>
<dbReference type="PANTHER" id="PTHR35524">
    <property type="entry name" value="ALPHA-ACETOLACTATE DECARBOXYLASE"/>
    <property type="match status" value="1"/>
</dbReference>